<dbReference type="InterPro" id="IPR029063">
    <property type="entry name" value="SAM-dependent_MTases_sf"/>
</dbReference>
<dbReference type="EMBL" id="JAUIQD010000009">
    <property type="protein sequence ID" value="KAK3339809.1"/>
    <property type="molecule type" value="Genomic_DNA"/>
</dbReference>
<evidence type="ECO:0000313" key="3">
    <source>
        <dbReference type="Proteomes" id="UP001275084"/>
    </source>
</evidence>
<proteinExistence type="predicted"/>
<evidence type="ECO:0000259" key="1">
    <source>
        <dbReference type="Pfam" id="PF08241"/>
    </source>
</evidence>
<reference evidence="2" key="1">
    <citation type="journal article" date="2023" name="Mol. Phylogenet. Evol.">
        <title>Genome-scale phylogeny and comparative genomics of the fungal order Sordariales.</title>
        <authorList>
            <person name="Hensen N."/>
            <person name="Bonometti L."/>
            <person name="Westerberg I."/>
            <person name="Brannstrom I.O."/>
            <person name="Guillou S."/>
            <person name="Cros-Aarteil S."/>
            <person name="Calhoun S."/>
            <person name="Haridas S."/>
            <person name="Kuo A."/>
            <person name="Mondo S."/>
            <person name="Pangilinan J."/>
            <person name="Riley R."/>
            <person name="LaButti K."/>
            <person name="Andreopoulos B."/>
            <person name="Lipzen A."/>
            <person name="Chen C."/>
            <person name="Yan M."/>
            <person name="Daum C."/>
            <person name="Ng V."/>
            <person name="Clum A."/>
            <person name="Steindorff A."/>
            <person name="Ohm R.A."/>
            <person name="Martin F."/>
            <person name="Silar P."/>
            <person name="Natvig D.O."/>
            <person name="Lalanne C."/>
            <person name="Gautier V."/>
            <person name="Ament-Velasquez S.L."/>
            <person name="Kruys A."/>
            <person name="Hutchinson M.I."/>
            <person name="Powell A.J."/>
            <person name="Barry K."/>
            <person name="Miller A.N."/>
            <person name="Grigoriev I.V."/>
            <person name="Debuchy R."/>
            <person name="Gladieux P."/>
            <person name="Hiltunen Thoren M."/>
            <person name="Johannesson H."/>
        </authorList>
    </citation>
    <scope>NUCLEOTIDE SEQUENCE</scope>
    <source>
        <strain evidence="2">CBS 955.72</strain>
    </source>
</reference>
<dbReference type="PANTHER" id="PTHR45036">
    <property type="entry name" value="METHYLTRANSFERASE LIKE 7B"/>
    <property type="match status" value="1"/>
</dbReference>
<keyword evidence="2" id="KW-0808">Transferase</keyword>
<dbReference type="InterPro" id="IPR052356">
    <property type="entry name" value="Thiol_S-MT"/>
</dbReference>
<dbReference type="Gene3D" id="3.40.50.150">
    <property type="entry name" value="Vaccinia Virus protein VP39"/>
    <property type="match status" value="1"/>
</dbReference>
<protein>
    <submittedName>
        <fullName evidence="2">Methyltransferase type 11</fullName>
    </submittedName>
</protein>
<accession>A0AAJ0M7L7</accession>
<organism evidence="2 3">
    <name type="scientific">Lasiosphaeria hispida</name>
    <dbReference type="NCBI Taxonomy" id="260671"/>
    <lineage>
        <taxon>Eukaryota</taxon>
        <taxon>Fungi</taxon>
        <taxon>Dikarya</taxon>
        <taxon>Ascomycota</taxon>
        <taxon>Pezizomycotina</taxon>
        <taxon>Sordariomycetes</taxon>
        <taxon>Sordariomycetidae</taxon>
        <taxon>Sordariales</taxon>
        <taxon>Lasiosphaeriaceae</taxon>
        <taxon>Lasiosphaeria</taxon>
    </lineage>
</organism>
<dbReference type="InterPro" id="IPR013216">
    <property type="entry name" value="Methyltransf_11"/>
</dbReference>
<comment type="caution">
    <text evidence="2">The sequence shown here is derived from an EMBL/GenBank/DDBJ whole genome shotgun (WGS) entry which is preliminary data.</text>
</comment>
<gene>
    <name evidence="2" type="ORF">B0T25DRAFT_574698</name>
</gene>
<dbReference type="CDD" id="cd02440">
    <property type="entry name" value="AdoMet_MTases"/>
    <property type="match status" value="1"/>
</dbReference>
<dbReference type="GO" id="GO:0032259">
    <property type="term" value="P:methylation"/>
    <property type="evidence" value="ECO:0007669"/>
    <property type="project" value="UniProtKB-KW"/>
</dbReference>
<keyword evidence="3" id="KW-1185">Reference proteome</keyword>
<dbReference type="Proteomes" id="UP001275084">
    <property type="component" value="Unassembled WGS sequence"/>
</dbReference>
<dbReference type="SUPFAM" id="SSF53335">
    <property type="entry name" value="S-adenosyl-L-methionine-dependent methyltransferases"/>
    <property type="match status" value="1"/>
</dbReference>
<evidence type="ECO:0000313" key="2">
    <source>
        <dbReference type="EMBL" id="KAK3339809.1"/>
    </source>
</evidence>
<sequence>MPWHLKERFANYYQAWEPIQYGIWAVYAGAKKSFREGRYRDIFSIPSLQDSGFYLWFTTLNEHMVNFESMSVLPILVPAVSGVVLELGPGVGNQLCRFDKTKVTRVVGVEPNAHFAPDVARNVQAHGLEGVYELLTCGIEDSDVLEKHGIGAESVDSILSVQVLCSVADPRAVVRELYRLLKPGGRLVFWEHHRSSDWATVVAQYFWNPLWRSLIGGCNLTRDMKAIIAGAGPWENLDSLEGDEKEKPWGLMPRVWGELVKPKQT</sequence>
<name>A0AAJ0M7L7_9PEZI</name>
<dbReference type="Pfam" id="PF08241">
    <property type="entry name" value="Methyltransf_11"/>
    <property type="match status" value="1"/>
</dbReference>
<dbReference type="GO" id="GO:0008757">
    <property type="term" value="F:S-adenosylmethionine-dependent methyltransferase activity"/>
    <property type="evidence" value="ECO:0007669"/>
    <property type="project" value="InterPro"/>
</dbReference>
<dbReference type="AlphaFoldDB" id="A0AAJ0M7L7"/>
<feature type="domain" description="Methyltransferase type 11" evidence="1">
    <location>
        <begin position="85"/>
        <end position="189"/>
    </location>
</feature>
<keyword evidence="2" id="KW-0489">Methyltransferase</keyword>
<dbReference type="PANTHER" id="PTHR45036:SF1">
    <property type="entry name" value="METHYLTRANSFERASE LIKE 7A"/>
    <property type="match status" value="1"/>
</dbReference>
<reference evidence="2" key="2">
    <citation type="submission" date="2023-06" db="EMBL/GenBank/DDBJ databases">
        <authorList>
            <consortium name="Lawrence Berkeley National Laboratory"/>
            <person name="Haridas S."/>
            <person name="Hensen N."/>
            <person name="Bonometti L."/>
            <person name="Westerberg I."/>
            <person name="Brannstrom I.O."/>
            <person name="Guillou S."/>
            <person name="Cros-Aarteil S."/>
            <person name="Calhoun S."/>
            <person name="Kuo A."/>
            <person name="Mondo S."/>
            <person name="Pangilinan J."/>
            <person name="Riley R."/>
            <person name="Labutti K."/>
            <person name="Andreopoulos B."/>
            <person name="Lipzen A."/>
            <person name="Chen C."/>
            <person name="Yanf M."/>
            <person name="Daum C."/>
            <person name="Ng V."/>
            <person name="Clum A."/>
            <person name="Steindorff A."/>
            <person name="Ohm R."/>
            <person name="Martin F."/>
            <person name="Silar P."/>
            <person name="Natvig D."/>
            <person name="Lalanne C."/>
            <person name="Gautier V."/>
            <person name="Ament-Velasquez S.L."/>
            <person name="Kruys A."/>
            <person name="Hutchinson M.I."/>
            <person name="Powell A.J."/>
            <person name="Barry K."/>
            <person name="Miller A.N."/>
            <person name="Grigoriev I.V."/>
            <person name="Debuchy R."/>
            <person name="Gladieux P."/>
            <person name="Thoren M.H."/>
            <person name="Johannesson H."/>
        </authorList>
    </citation>
    <scope>NUCLEOTIDE SEQUENCE</scope>
    <source>
        <strain evidence="2">CBS 955.72</strain>
    </source>
</reference>